<evidence type="ECO:0000313" key="50">
    <source>
        <dbReference type="EMBL" id="AIX39813.1"/>
    </source>
</evidence>
<dbReference type="Proteomes" id="UP000185373">
    <property type="component" value="Segment"/>
</dbReference>
<dbReference type="EMBL" id="KJ019121">
    <property type="protein sequence ID" value="AIX36506.1"/>
    <property type="molecule type" value="Genomic_DNA"/>
</dbReference>
<evidence type="ECO:0000313" key="57">
    <source>
        <dbReference type="Proteomes" id="UP000033003"/>
    </source>
</evidence>
<dbReference type="KEGG" id="vg:24171498"/>
<dbReference type="EMBL" id="KJ019079">
    <property type="protein sequence ID" value="AIX26166.1"/>
    <property type="molecule type" value="Genomic_DNA"/>
</dbReference>
<dbReference type="Proteomes" id="UP000185363">
    <property type="component" value="Segment"/>
</dbReference>
<dbReference type="Proteomes" id="UP000185346">
    <property type="component" value="Segment"/>
</dbReference>
<dbReference type="Proteomes" id="UP000185378">
    <property type="component" value="Segment"/>
</dbReference>
<dbReference type="EMBL" id="KJ019047">
    <property type="protein sequence ID" value="AIX18891.1"/>
    <property type="molecule type" value="Genomic_DNA"/>
</dbReference>
<evidence type="ECO:0000256" key="9">
    <source>
        <dbReference type="ARBA" id="ARBA00023136"/>
    </source>
</evidence>
<evidence type="ECO:0000256" key="6">
    <source>
        <dbReference type="ARBA" id="ARBA00022982"/>
    </source>
</evidence>
<dbReference type="Proteomes" id="UP000185348">
    <property type="component" value="Segment"/>
</dbReference>
<evidence type="ECO:0000313" key="12">
    <source>
        <dbReference type="EMBL" id="AIX14918.1"/>
    </source>
</evidence>
<name>A0A0E3EMV9_9CAUD</name>
<evidence type="ECO:0000256" key="2">
    <source>
        <dbReference type="ARBA" id="ARBA00004170"/>
    </source>
</evidence>
<comment type="similarity">
    <text evidence="3">Belongs to the plastocyanin family.</text>
</comment>
<keyword evidence="8" id="KW-0793">Thylakoid</keyword>
<dbReference type="Proteomes" id="UP000185358">
    <property type="component" value="Segment"/>
</dbReference>
<evidence type="ECO:0000313" key="58">
    <source>
        <dbReference type="Proteomes" id="UP000185343"/>
    </source>
</evidence>
<dbReference type="EMBL" id="KJ019160">
    <property type="protein sequence ID" value="AIX45924.1"/>
    <property type="molecule type" value="Genomic_DNA"/>
</dbReference>
<dbReference type="EMBL" id="KJ019048">
    <property type="protein sequence ID" value="AIX19110.1"/>
    <property type="molecule type" value="Genomic_DNA"/>
</dbReference>
<evidence type="ECO:0000313" key="42">
    <source>
        <dbReference type="EMBL" id="AIX36506.1"/>
    </source>
</evidence>
<evidence type="ECO:0000313" key="30">
    <source>
        <dbReference type="EMBL" id="AIX25731.1"/>
    </source>
</evidence>
<dbReference type="EMBL" id="KJ019118">
    <property type="protein sequence ID" value="AIX35850.1"/>
    <property type="molecule type" value="Genomic_DNA"/>
</dbReference>
<dbReference type="EMBL" id="KJ019117">
    <property type="protein sequence ID" value="AIX35632.1"/>
    <property type="molecule type" value="Genomic_DNA"/>
</dbReference>
<dbReference type="Proteomes" id="UP000185370">
    <property type="component" value="Segment"/>
</dbReference>
<evidence type="ECO:0000313" key="26">
    <source>
        <dbReference type="EMBL" id="AIX24647.1"/>
    </source>
</evidence>
<dbReference type="EMBL" id="KJ019119">
    <property type="protein sequence ID" value="AIX36071.1"/>
    <property type="molecule type" value="Genomic_DNA"/>
</dbReference>
<evidence type="ECO:0000313" key="59">
    <source>
        <dbReference type="Proteomes" id="UP000185365"/>
    </source>
</evidence>
<dbReference type="Gene3D" id="2.60.40.420">
    <property type="entry name" value="Cupredoxins - blue copper proteins"/>
    <property type="match status" value="1"/>
</dbReference>
<keyword evidence="59" id="KW-1185">Reference proteome</keyword>
<dbReference type="EMBL" id="KJ019130">
    <property type="protein sequence ID" value="AIX38519.1"/>
    <property type="molecule type" value="Genomic_DNA"/>
</dbReference>
<dbReference type="Proteomes" id="UP000185381">
    <property type="component" value="Genome"/>
</dbReference>
<dbReference type="Proteomes" id="UP000185374">
    <property type="component" value="Segment"/>
</dbReference>
<dbReference type="Proteomes" id="UP000185357">
    <property type="component" value="Segment"/>
</dbReference>
<evidence type="ECO:0000256" key="4">
    <source>
        <dbReference type="ARBA" id="ARBA00022448"/>
    </source>
</evidence>
<dbReference type="Proteomes" id="UP000185364">
    <property type="component" value="Segment"/>
</dbReference>
<evidence type="ECO:0000313" key="35">
    <source>
        <dbReference type="EMBL" id="AIX34566.1"/>
    </source>
</evidence>
<keyword evidence="9" id="KW-0472">Membrane</keyword>
<evidence type="ECO:0000256" key="7">
    <source>
        <dbReference type="ARBA" id="ARBA00023008"/>
    </source>
</evidence>
<evidence type="ECO:0000313" key="17">
    <source>
        <dbReference type="EMBL" id="AIX16394.1"/>
    </source>
</evidence>
<dbReference type="Proteomes" id="UP000185377">
    <property type="component" value="Segment"/>
</dbReference>
<dbReference type="Proteomes" id="UP000185353">
    <property type="component" value="Segment"/>
</dbReference>
<reference evidence="57 58" key="1">
    <citation type="submission" date="2013-12" db="EMBL/GenBank/DDBJ databases">
        <title>Ecological redundancy of diverse viral populations within a natural community.</title>
        <authorList>
            <person name="Gregory A.C."/>
            <person name="LaButti K."/>
            <person name="Copeland A."/>
            <person name="Woyke T."/>
            <person name="Sullivan M.B."/>
        </authorList>
    </citation>
    <scope>NUCLEOTIDE SEQUENCE [LARGE SCALE GENOMIC DNA]</scope>
    <source>
        <strain evidence="50">Syn7803C102</strain>
        <strain evidence="51">Syn7803C108</strain>
        <strain evidence="52">Syn7803C109</strain>
        <strain evidence="53">Syn7803C35</strain>
        <strain evidence="54">Syn7803C37</strain>
        <strain evidence="55">Syn7803C39</strain>
        <strain evidence="56">Syn7803C40</strain>
        <strain evidence="11">Syn7803C45</strain>
        <strain evidence="12">Syn7803C46</strain>
        <strain evidence="13">Syn7803C48</strain>
        <strain evidence="14">Syn7803C49</strain>
        <strain evidence="15">Syn7803C54</strain>
        <strain evidence="16">Syn7803C55</strain>
        <strain evidence="17">Syn7803C57</strain>
        <strain evidence="18">Syn7803C72</strain>
        <strain evidence="19">Syn7803C73</strain>
        <strain evidence="20">Syn7803C75</strain>
        <strain evidence="21">Syn7803C77</strain>
        <strain evidence="22">Syn7803C88</strain>
        <strain evidence="23">Syn7803C89</strain>
        <strain evidence="24">Syn7803C93</strain>
        <strain evidence="25">Syn7803US104</strain>
        <strain evidence="26">Syn7803US108</strain>
        <strain evidence="27">Syn7803US109</strain>
        <strain evidence="28">Syn7803US110</strain>
        <strain evidence="29">Syn7803US111</strain>
        <strain evidence="30">Syn7803US113</strain>
        <strain evidence="31">Syn7803US114</strain>
        <strain evidence="32">Syn7803US115</strain>
        <strain evidence="33">Syn7803US116</strain>
        <strain evidence="34">Syn7803US122</strain>
        <strain evidence="36">Syn7803US5</strain>
        <strain evidence="35">Syn7803US59</strain>
        <strain evidence="37">Syn7803US61</strain>
        <strain evidence="38">Syn7803US63</strain>
        <strain evidence="39">Syn7803US64</strain>
        <strain evidence="40">Syn7803US65</strain>
        <strain evidence="41">Syn7803US71</strain>
        <strain evidence="42">Syn7803US78</strain>
        <strain evidence="43">Syn7803US80</strain>
        <strain evidence="44">Syn7803US82</strain>
        <strain evidence="45">Syn7803US83</strain>
        <strain evidence="46">Syn7803US85</strain>
        <strain evidence="47">Syn7803US89</strain>
        <strain evidence="48">Syn7803US94</strain>
        <strain evidence="49">Syn7803US95</strain>
    </source>
</reference>
<dbReference type="EMBL" id="KJ019029">
    <property type="protein sequence ID" value="AIX14918.1"/>
    <property type="molecule type" value="Genomic_DNA"/>
</dbReference>
<evidence type="ECO:0000313" key="46">
    <source>
        <dbReference type="EMBL" id="AIX37869.1"/>
    </source>
</evidence>
<evidence type="ECO:0000313" key="31">
    <source>
        <dbReference type="EMBL" id="AIX25949.1"/>
    </source>
</evidence>
<dbReference type="EMBL" id="KJ019028">
    <property type="protein sequence ID" value="AIX14699.1"/>
    <property type="molecule type" value="Genomic_DNA"/>
</dbReference>
<dbReference type="EMBL" id="KJ019050">
    <property type="protein sequence ID" value="AIX19544.1"/>
    <property type="molecule type" value="Genomic_DNA"/>
</dbReference>
<evidence type="ECO:0000313" key="40">
    <source>
        <dbReference type="EMBL" id="AIX36071.1"/>
    </source>
</evidence>
<dbReference type="EMBL" id="KJ019031">
    <property type="protein sequence ID" value="AIX15345.1"/>
    <property type="molecule type" value="Genomic_DNA"/>
</dbReference>
<sequence>MKFLFAIAITMLFALPSWAVDVSMGAGGNLVFEPNEITISAGDTVHFINEALPPHNIIVEGRADLSREALLFAPGESQDVVFADVGDYNFFCGPHQGAGMTGVVHVE</sequence>
<evidence type="ECO:0000313" key="60">
    <source>
        <dbReference type="Proteomes" id="UP000185372"/>
    </source>
</evidence>
<keyword evidence="5" id="KW-0479">Metal-binding</keyword>
<dbReference type="Proteomes" id="UP000185368">
    <property type="component" value="Segment"/>
</dbReference>
<evidence type="ECO:0000313" key="41">
    <source>
        <dbReference type="EMBL" id="AIX36289.1"/>
    </source>
</evidence>
<dbReference type="EMBL" id="KJ019034">
    <property type="protein sequence ID" value="AIX15992.1"/>
    <property type="molecule type" value="Genomic_DNA"/>
</dbReference>
<dbReference type="Proteomes" id="UP000185355">
    <property type="component" value="Segment"/>
</dbReference>
<dbReference type="Proteomes" id="UP000185356">
    <property type="component" value="Segment"/>
</dbReference>
<dbReference type="EMBL" id="KJ019032">
    <property type="protein sequence ID" value="AIX15563.1"/>
    <property type="molecule type" value="Genomic_DNA"/>
</dbReference>
<dbReference type="EMBL" id="KJ019070">
    <property type="protein sequence ID" value="AIX24213.1"/>
    <property type="molecule type" value="Genomic_DNA"/>
</dbReference>
<dbReference type="Proteomes" id="UP000185345">
    <property type="component" value="Segment"/>
</dbReference>
<dbReference type="PANTHER" id="PTHR34192:SF10">
    <property type="entry name" value="PLASTOCYANIN MAJOR ISOFORM, CHLOROPLASTIC-RELATED"/>
    <property type="match status" value="1"/>
</dbReference>
<dbReference type="Pfam" id="PF00127">
    <property type="entry name" value="Copper-bind"/>
    <property type="match status" value="1"/>
</dbReference>
<dbReference type="Proteomes" id="UP000185380">
    <property type="component" value="Segment"/>
</dbReference>
<evidence type="ECO:0000313" key="51">
    <source>
        <dbReference type="EMBL" id="AIX40450.1"/>
    </source>
</evidence>
<dbReference type="PROSITE" id="PS00196">
    <property type="entry name" value="COPPER_BLUE"/>
    <property type="match status" value="1"/>
</dbReference>
<evidence type="ECO:0000313" key="20">
    <source>
        <dbReference type="EMBL" id="AIX19110.1"/>
    </source>
</evidence>
<evidence type="ECO:0000313" key="45">
    <source>
        <dbReference type="EMBL" id="AIX37651.1"/>
    </source>
</evidence>
<dbReference type="Proteomes" id="UP000185379">
    <property type="component" value="Segment"/>
</dbReference>
<evidence type="ECO:0000313" key="44">
    <source>
        <dbReference type="EMBL" id="AIX37433.1"/>
    </source>
</evidence>
<dbReference type="EMBL" id="KJ019046">
    <property type="protein sequence ID" value="AIX18673.1"/>
    <property type="molecule type" value="Genomic_DNA"/>
</dbReference>
<dbReference type="GO" id="GO:0009055">
    <property type="term" value="F:electron transfer activity"/>
    <property type="evidence" value="ECO:0007669"/>
    <property type="project" value="InterPro"/>
</dbReference>
<proteinExistence type="inferred from homology"/>
<dbReference type="EMBL" id="KJ019120">
    <property type="protein sequence ID" value="AIX36289.1"/>
    <property type="molecule type" value="Genomic_DNA"/>
</dbReference>
<dbReference type="Proteomes" id="UP000185384">
    <property type="component" value="Segment"/>
</dbReference>
<dbReference type="EMBL" id="KJ019162">
    <property type="protein sequence ID" value="AIX46361.1"/>
    <property type="molecule type" value="Genomic_DNA"/>
</dbReference>
<comment type="cofactor">
    <cofactor evidence="1">
        <name>Cu(2+)</name>
        <dbReference type="ChEBI" id="CHEBI:29036"/>
    </cofactor>
</comment>
<evidence type="ECO:0000256" key="8">
    <source>
        <dbReference type="ARBA" id="ARBA00023078"/>
    </source>
</evidence>
<evidence type="ECO:0000313" key="19">
    <source>
        <dbReference type="EMBL" id="AIX18891.1"/>
    </source>
</evidence>
<organism evidence="14 60">
    <name type="scientific">Synechococcus phage ACG-2014d</name>
    <dbReference type="NCBI Taxonomy" id="1493509"/>
    <lineage>
        <taxon>Viruses</taxon>
        <taxon>Duplodnaviria</taxon>
        <taxon>Heunggongvirae</taxon>
        <taxon>Uroviricota</taxon>
        <taxon>Caudoviricetes</taxon>
        <taxon>Pantevenvirales</taxon>
        <taxon>Kyanoviridae</taxon>
        <taxon>Lowelvirus</taxon>
        <taxon>Lowelvirus tuscon4d</taxon>
    </lineage>
</organism>
<evidence type="ECO:0000313" key="43">
    <source>
        <dbReference type="EMBL" id="AIX37215.1"/>
    </source>
</evidence>
<dbReference type="EMBL" id="KJ019131">
    <property type="protein sequence ID" value="AIX38738.1"/>
    <property type="molecule type" value="Genomic_DNA"/>
</dbReference>
<dbReference type="PRINTS" id="PR00156">
    <property type="entry name" value="COPPERBLUE"/>
</dbReference>
<dbReference type="EMBL" id="KJ019056">
    <property type="protein sequence ID" value="AIX20975.1"/>
    <property type="molecule type" value="Genomic_DNA"/>
</dbReference>
<evidence type="ECO:0000313" key="15">
    <source>
        <dbReference type="EMBL" id="AIX15992.1"/>
    </source>
</evidence>
<dbReference type="Proteomes" id="UP000185350">
    <property type="component" value="Segment"/>
</dbReference>
<evidence type="ECO:0000313" key="34">
    <source>
        <dbReference type="EMBL" id="AIX27020.1"/>
    </source>
</evidence>
<dbReference type="Proteomes" id="UP000185385">
    <property type="component" value="Segment"/>
</dbReference>
<dbReference type="InterPro" id="IPR002387">
    <property type="entry name" value="Plastocyanin"/>
</dbReference>
<evidence type="ECO:0000313" key="21">
    <source>
        <dbReference type="EMBL" id="AIX19544.1"/>
    </source>
</evidence>
<evidence type="ECO:0000313" key="36">
    <source>
        <dbReference type="EMBL" id="AIX34786.1"/>
    </source>
</evidence>
<dbReference type="EMBL" id="KJ019126">
    <property type="protein sequence ID" value="AIX37651.1"/>
    <property type="molecule type" value="Genomic_DNA"/>
</dbReference>
<evidence type="ECO:0000313" key="47">
    <source>
        <dbReference type="EMBL" id="AIX38302.1"/>
    </source>
</evidence>
<dbReference type="NCBIfam" id="TIGR02656">
    <property type="entry name" value="cyanin_plasto"/>
    <property type="match status" value="1"/>
</dbReference>
<keyword evidence="7" id="KW-0186">Copper</keyword>
<dbReference type="GO" id="GO:0005507">
    <property type="term" value="F:copper ion binding"/>
    <property type="evidence" value="ECO:0007669"/>
    <property type="project" value="InterPro"/>
</dbReference>
<evidence type="ECO:0000313" key="54">
    <source>
        <dbReference type="EMBL" id="AIX46361.1"/>
    </source>
</evidence>
<dbReference type="Proteomes" id="UP000185347">
    <property type="component" value="Segment"/>
</dbReference>
<feature type="domain" description="Blue (type 1) copper" evidence="10">
    <location>
        <begin position="25"/>
        <end position="107"/>
    </location>
</feature>
<dbReference type="Proteomes" id="UP000185359">
    <property type="component" value="Segment"/>
</dbReference>
<dbReference type="Proteomes" id="UP000185369">
    <property type="component" value="Segment"/>
</dbReference>
<dbReference type="EMBL" id="KJ019129">
    <property type="protein sequence ID" value="AIX38302.1"/>
    <property type="molecule type" value="Genomic_DNA"/>
</dbReference>
<dbReference type="EMBL" id="KJ019124">
    <property type="protein sequence ID" value="AIX37215.1"/>
    <property type="molecule type" value="Genomic_DNA"/>
</dbReference>
<dbReference type="EMBL" id="KJ019115">
    <property type="protein sequence ID" value="AIX35210.1"/>
    <property type="molecule type" value="Genomic_DNA"/>
</dbReference>
<dbReference type="EMBL" id="KJ019112">
    <property type="protein sequence ID" value="AIX34566.1"/>
    <property type="molecule type" value="Genomic_DNA"/>
</dbReference>
<dbReference type="EMBL" id="KJ019136">
    <property type="protein sequence ID" value="AIX39813.1"/>
    <property type="molecule type" value="Genomic_DNA"/>
</dbReference>
<dbReference type="OrthoDB" id="16922at10239"/>
<evidence type="ECO:0000313" key="14">
    <source>
        <dbReference type="EMBL" id="AIX15563.1"/>
    </source>
</evidence>
<dbReference type="EMBL" id="KJ019080">
    <property type="protein sequence ID" value="AIX26384.1"/>
    <property type="molecule type" value="Genomic_DNA"/>
</dbReference>
<dbReference type="EMBL" id="KJ019164">
    <property type="protein sequence ID" value="AIX46786.1"/>
    <property type="molecule type" value="Genomic_DNA"/>
</dbReference>
<evidence type="ECO:0000256" key="1">
    <source>
        <dbReference type="ARBA" id="ARBA00001973"/>
    </source>
</evidence>
<evidence type="ECO:0000313" key="53">
    <source>
        <dbReference type="EMBL" id="AIX45924.1"/>
    </source>
</evidence>
<keyword evidence="4" id="KW-0813">Transport</keyword>
<dbReference type="InterPro" id="IPR001235">
    <property type="entry name" value="Copper_blue_Plastocyanin"/>
</dbReference>
<dbReference type="EMBL" id="KJ019073">
    <property type="protein sequence ID" value="AIX24866.1"/>
    <property type="molecule type" value="Genomic_DNA"/>
</dbReference>
<evidence type="ECO:0000313" key="33">
    <source>
        <dbReference type="EMBL" id="AIX26384.1"/>
    </source>
</evidence>
<dbReference type="Proteomes" id="UP000185376">
    <property type="component" value="Segment"/>
</dbReference>
<evidence type="ECO:0000313" key="55">
    <source>
        <dbReference type="EMBL" id="AIX46786.1"/>
    </source>
</evidence>
<evidence type="ECO:0000313" key="48">
    <source>
        <dbReference type="EMBL" id="AIX38519.1"/>
    </source>
</evidence>
<dbReference type="InterPro" id="IPR000923">
    <property type="entry name" value="BlueCu_1"/>
</dbReference>
<dbReference type="GeneID" id="24171498"/>
<dbReference type="Proteomes" id="UP000185354">
    <property type="component" value="Segment"/>
</dbReference>
<dbReference type="InterPro" id="IPR008972">
    <property type="entry name" value="Cupredoxin"/>
</dbReference>
<evidence type="ECO:0000313" key="13">
    <source>
        <dbReference type="EMBL" id="AIX15345.1"/>
    </source>
</evidence>
<dbReference type="EMBL" id="KJ019140">
    <property type="protein sequence ID" value="AIX40668.1"/>
    <property type="molecule type" value="Genomic_DNA"/>
</dbReference>
<dbReference type="EMBL" id="KJ019072">
    <property type="protein sequence ID" value="AIX24647.1"/>
    <property type="molecule type" value="Genomic_DNA"/>
</dbReference>
<evidence type="ECO:0000313" key="29">
    <source>
        <dbReference type="EMBL" id="AIX25302.1"/>
    </source>
</evidence>
<dbReference type="Proteomes" id="UP000185367">
    <property type="component" value="Segment"/>
</dbReference>
<evidence type="ECO:0000313" key="38">
    <source>
        <dbReference type="EMBL" id="AIX35632.1"/>
    </source>
</evidence>
<dbReference type="EMBL" id="KJ019035">
    <property type="protein sequence ID" value="AIX16209.1"/>
    <property type="molecule type" value="Genomic_DNA"/>
</dbReference>
<evidence type="ECO:0000256" key="3">
    <source>
        <dbReference type="ARBA" id="ARBA00005338"/>
    </source>
</evidence>
<evidence type="ECO:0000313" key="22">
    <source>
        <dbReference type="EMBL" id="AIX20975.1"/>
    </source>
</evidence>
<evidence type="ECO:0000313" key="49">
    <source>
        <dbReference type="EMBL" id="AIX38738.1"/>
    </source>
</evidence>
<dbReference type="Proteomes" id="UP000185343">
    <property type="component" value="Segment"/>
</dbReference>
<dbReference type="Proteomes" id="UP000185366">
    <property type="component" value="Segment"/>
</dbReference>
<accession>A0A0E3EMV9</accession>
<dbReference type="PRINTS" id="PR00157">
    <property type="entry name" value="PLASTOCYANIN"/>
</dbReference>
<dbReference type="EMBL" id="KJ019165">
    <property type="protein sequence ID" value="AIX47003.1"/>
    <property type="molecule type" value="Genomic_DNA"/>
</dbReference>
<dbReference type="EMBL" id="KJ019139">
    <property type="protein sequence ID" value="AIX40450.1"/>
    <property type="molecule type" value="Genomic_DNA"/>
</dbReference>
<dbReference type="EMBL" id="KJ019078">
    <property type="protein sequence ID" value="AIX25949.1"/>
    <property type="molecule type" value="Genomic_DNA"/>
</dbReference>
<dbReference type="EMBL" id="KJ019074">
    <property type="protein sequence ID" value="AIX25083.1"/>
    <property type="molecule type" value="Genomic_DNA"/>
</dbReference>
<dbReference type="EMBL" id="KJ019125">
    <property type="protein sequence ID" value="AIX37433.1"/>
    <property type="molecule type" value="Genomic_DNA"/>
</dbReference>
<evidence type="ECO:0000313" key="56">
    <source>
        <dbReference type="EMBL" id="AIX47003.1"/>
    </source>
</evidence>
<protein>
    <submittedName>
        <fullName evidence="14">Plastocyanine</fullName>
    </submittedName>
</protein>
<dbReference type="Proteomes" id="UP000185383">
    <property type="component" value="Segment"/>
</dbReference>
<dbReference type="EMBL" id="KJ019057">
    <property type="protein sequence ID" value="AIX21192.1"/>
    <property type="molecule type" value="Genomic_DNA"/>
</dbReference>
<evidence type="ECO:0000313" key="39">
    <source>
        <dbReference type="EMBL" id="AIX35850.1"/>
    </source>
</evidence>
<dbReference type="EMBL" id="KJ019127">
    <property type="protein sequence ID" value="AIX37869.1"/>
    <property type="molecule type" value="Genomic_DNA"/>
</dbReference>
<evidence type="ECO:0000313" key="52">
    <source>
        <dbReference type="EMBL" id="AIX40668.1"/>
    </source>
</evidence>
<dbReference type="RefSeq" id="YP_009133430.1">
    <property type="nucleotide sequence ID" value="NC_026923.1"/>
</dbReference>
<dbReference type="Proteomes" id="UP000185360">
    <property type="component" value="Genome"/>
</dbReference>
<dbReference type="Proteomes" id="UP000185365">
    <property type="component" value="Segment"/>
</dbReference>
<dbReference type="EMBL" id="KJ019036">
    <property type="protein sequence ID" value="AIX16394.1"/>
    <property type="molecule type" value="Genomic_DNA"/>
</dbReference>
<keyword evidence="6" id="KW-0249">Electron transport</keyword>
<dbReference type="Proteomes" id="UP000033003">
    <property type="component" value="Segment"/>
</dbReference>
<evidence type="ECO:0000313" key="24">
    <source>
        <dbReference type="EMBL" id="AIX22421.1"/>
    </source>
</evidence>
<evidence type="ECO:0000259" key="10">
    <source>
        <dbReference type="Pfam" id="PF00127"/>
    </source>
</evidence>
<dbReference type="Proteomes" id="UP000185371">
    <property type="component" value="Segment"/>
</dbReference>
<evidence type="ECO:0000256" key="5">
    <source>
        <dbReference type="ARBA" id="ARBA00022723"/>
    </source>
</evidence>
<dbReference type="Proteomes" id="UP000220606">
    <property type="component" value="Segment"/>
</dbReference>
<dbReference type="EMBL" id="KJ019077">
    <property type="protein sequence ID" value="AIX25731.1"/>
    <property type="molecule type" value="Genomic_DNA"/>
</dbReference>
<dbReference type="SUPFAM" id="SSF49503">
    <property type="entry name" value="Cupredoxins"/>
    <property type="match status" value="1"/>
</dbReference>
<dbReference type="Proteomes" id="UP000185344">
    <property type="component" value="Segment"/>
</dbReference>
<comment type="subcellular location">
    <subcellularLocation>
        <location evidence="2">Membrane</location>
        <topology evidence="2">Peripheral membrane protein</topology>
    </subcellularLocation>
</comment>
<dbReference type="EMBL" id="KJ019083">
    <property type="protein sequence ID" value="AIX27020.1"/>
    <property type="molecule type" value="Genomic_DNA"/>
</dbReference>
<evidence type="ECO:0000313" key="32">
    <source>
        <dbReference type="EMBL" id="AIX26166.1"/>
    </source>
</evidence>
<dbReference type="Proteomes" id="UP000185386">
    <property type="component" value="Segment"/>
</dbReference>
<dbReference type="PANTHER" id="PTHR34192">
    <property type="entry name" value="PLASTOCYANIN MAJOR ISOFORM, CHLOROPLASTIC-RELATED"/>
    <property type="match status" value="1"/>
</dbReference>
<dbReference type="Proteomes" id="UP000185352">
    <property type="component" value="Segment"/>
</dbReference>
<dbReference type="InterPro" id="IPR028871">
    <property type="entry name" value="BlueCu_1_BS"/>
</dbReference>
<dbReference type="Proteomes" id="UP000185349">
    <property type="component" value="Segment"/>
</dbReference>
<dbReference type="Proteomes" id="UP000185375">
    <property type="component" value="Segment"/>
</dbReference>
<evidence type="ECO:0000313" key="37">
    <source>
        <dbReference type="EMBL" id="AIX35210.1"/>
    </source>
</evidence>
<evidence type="ECO:0000313" key="27">
    <source>
        <dbReference type="EMBL" id="AIX24866.1"/>
    </source>
</evidence>
<evidence type="ECO:0000313" key="18">
    <source>
        <dbReference type="EMBL" id="AIX18673.1"/>
    </source>
</evidence>
<evidence type="ECO:0000313" key="25">
    <source>
        <dbReference type="EMBL" id="AIX24213.1"/>
    </source>
</evidence>
<evidence type="ECO:0000313" key="23">
    <source>
        <dbReference type="EMBL" id="AIX21192.1"/>
    </source>
</evidence>
<evidence type="ECO:0000313" key="11">
    <source>
        <dbReference type="EMBL" id="AIX14699.1"/>
    </source>
</evidence>
<dbReference type="EMBL" id="KJ019075">
    <property type="protein sequence ID" value="AIX25302.1"/>
    <property type="molecule type" value="Genomic_DNA"/>
</dbReference>
<evidence type="ECO:0000313" key="28">
    <source>
        <dbReference type="EMBL" id="AIX25083.1"/>
    </source>
</evidence>
<dbReference type="Proteomes" id="UP000185372">
    <property type="component" value="Genome"/>
</dbReference>
<evidence type="ECO:0000313" key="16">
    <source>
        <dbReference type="EMBL" id="AIX16209.1"/>
    </source>
</evidence>
<dbReference type="EMBL" id="KJ019113">
    <property type="protein sequence ID" value="AIX34786.1"/>
    <property type="molecule type" value="Genomic_DNA"/>
</dbReference>
<dbReference type="Proteomes" id="UP000185361">
    <property type="component" value="Segment"/>
</dbReference>
<gene>
    <name evidence="50" type="ORF">Syn7803C102_87</name>
    <name evidence="51" type="ORF">Syn7803C108_88</name>
    <name evidence="52" type="ORF">Syn7803C109_87</name>
    <name evidence="53" type="ORF">Syn7803C35_87</name>
    <name evidence="54" type="ORF">Syn7803C37_88</name>
    <name evidence="55" type="ORF">Syn7803C39_87</name>
    <name evidence="56" type="ORF">Syn7803C40_87</name>
    <name evidence="11" type="ORF">Syn7803C45_88</name>
    <name evidence="12" type="ORF">Syn7803C46_87</name>
    <name evidence="13" type="ORF">Syn7803C48_87</name>
    <name evidence="14" type="ORF">Syn7803C49_87</name>
    <name evidence="15" type="ORF">Syn7803C54_87</name>
    <name evidence="16" type="ORF">Syn7803C55_84</name>
    <name evidence="17" type="ORF">Syn7803C57_87</name>
    <name evidence="18" type="ORF">Syn7803C72_87</name>
    <name evidence="19" type="ORF">Syn7803C73_87</name>
    <name evidence="20" type="ORF">Syn7803C75_88</name>
    <name evidence="21" type="ORF">Syn7803C77_87</name>
    <name evidence="22" type="ORF">Syn7803C88_87</name>
    <name evidence="23" type="ORF">Syn7803C89_87</name>
    <name evidence="24" type="ORF">Syn7803C93_87</name>
    <name evidence="25" type="ORF">Syn7803US104_88</name>
    <name evidence="26" type="ORF">Syn7803US108_87</name>
    <name evidence="27" type="ORF">Syn7803US109_88</name>
    <name evidence="28" type="ORF">Syn7803US110_87</name>
    <name evidence="29" type="ORF">Syn7803US111_87</name>
    <name evidence="30" type="ORF">Syn7803US113_87</name>
    <name evidence="31" type="ORF">Syn7803US114_87</name>
    <name evidence="32" type="ORF">Syn7803US115_86</name>
    <name evidence="33" type="ORF">Syn7803US116_87</name>
    <name evidence="34" type="ORF">Syn7803US122_87</name>
    <name evidence="35" type="ORF">Syn7803US59_87</name>
    <name evidence="36" type="ORF">Syn7803US5_88</name>
    <name evidence="37" type="ORF">Syn7803US61_86</name>
    <name evidence="38" type="ORF">Syn7803US63_86</name>
    <name evidence="39" type="ORF">Syn7803US64_87</name>
    <name evidence="40" type="ORF">Syn7803US65_89</name>
    <name evidence="41" type="ORF">Syn7803US71_87</name>
    <name evidence="42" type="ORF">Syn7803US78_87</name>
    <name evidence="43" type="ORF">Syn7803US80_89</name>
    <name evidence="44" type="ORF">Syn7803US82_87</name>
    <name evidence="45" type="ORF">Syn7803US83_87</name>
    <name evidence="46" type="ORF">Syn7803US85_87</name>
    <name evidence="47" type="ORF">Syn7803US89_87</name>
    <name evidence="48" type="ORF">Syn7803US94_87</name>
    <name evidence="49" type="ORF">Syn7803US95_88</name>
</gene>
<dbReference type="Proteomes" id="UP000185362">
    <property type="component" value="Segment"/>
</dbReference>
<dbReference type="EMBL" id="KJ019062">
    <property type="protein sequence ID" value="AIX22421.1"/>
    <property type="molecule type" value="Genomic_DNA"/>
</dbReference>
<dbReference type="Proteomes" id="UP000185351">
    <property type="component" value="Segment"/>
</dbReference>
<dbReference type="Proteomes" id="UP000185382">
    <property type="component" value="Segment"/>
</dbReference>
<dbReference type="GO" id="GO:0016020">
    <property type="term" value="C:membrane"/>
    <property type="evidence" value="ECO:0007669"/>
    <property type="project" value="UniProtKB-SubCell"/>
</dbReference>